<dbReference type="InterPro" id="IPR009075">
    <property type="entry name" value="AcylCo_DH/oxidase_C"/>
</dbReference>
<keyword evidence="4 5" id="KW-0274">FAD</keyword>
<dbReference type="Pfam" id="PF02770">
    <property type="entry name" value="Acyl-CoA_dh_M"/>
    <property type="match status" value="1"/>
</dbReference>
<keyword evidence="5" id="KW-0560">Oxidoreductase</keyword>
<dbReference type="Pfam" id="PF02771">
    <property type="entry name" value="Acyl-CoA_dh_N"/>
    <property type="match status" value="1"/>
</dbReference>
<protein>
    <submittedName>
        <fullName evidence="9">Alkylation response protein AidB-like acyl-CoA dehydrogenase</fullName>
    </submittedName>
</protein>
<dbReference type="InterPro" id="IPR052547">
    <property type="entry name" value="Mito_Isobutyryl-CoADH"/>
</dbReference>
<evidence type="ECO:0000259" key="8">
    <source>
        <dbReference type="Pfam" id="PF02771"/>
    </source>
</evidence>
<proteinExistence type="inferred from homology"/>
<name>A0A927R917_9ACTN</name>
<comment type="similarity">
    <text evidence="2 5">Belongs to the acyl-CoA dehydrogenase family.</text>
</comment>
<dbReference type="SUPFAM" id="SSF56645">
    <property type="entry name" value="Acyl-CoA dehydrogenase NM domain-like"/>
    <property type="match status" value="1"/>
</dbReference>
<dbReference type="Gene3D" id="1.10.540.10">
    <property type="entry name" value="Acyl-CoA dehydrogenase/oxidase, N-terminal domain"/>
    <property type="match status" value="1"/>
</dbReference>
<dbReference type="GO" id="GO:0050660">
    <property type="term" value="F:flavin adenine dinucleotide binding"/>
    <property type="evidence" value="ECO:0007669"/>
    <property type="project" value="InterPro"/>
</dbReference>
<gene>
    <name evidence="9" type="ORF">H4W31_004984</name>
</gene>
<evidence type="ECO:0000313" key="9">
    <source>
        <dbReference type="EMBL" id="MBE1489346.1"/>
    </source>
</evidence>
<dbReference type="Gene3D" id="2.40.110.10">
    <property type="entry name" value="Butyryl-CoA Dehydrogenase, subunit A, domain 2"/>
    <property type="match status" value="1"/>
</dbReference>
<comment type="cofactor">
    <cofactor evidence="1 5">
        <name>FAD</name>
        <dbReference type="ChEBI" id="CHEBI:57692"/>
    </cofactor>
</comment>
<dbReference type="InterPro" id="IPR009100">
    <property type="entry name" value="AcylCoA_DH/oxidase_NM_dom_sf"/>
</dbReference>
<dbReference type="GO" id="GO:0016627">
    <property type="term" value="F:oxidoreductase activity, acting on the CH-CH group of donors"/>
    <property type="evidence" value="ECO:0007669"/>
    <property type="project" value="InterPro"/>
</dbReference>
<dbReference type="Proteomes" id="UP000649753">
    <property type="component" value="Unassembled WGS sequence"/>
</dbReference>
<evidence type="ECO:0000259" key="7">
    <source>
        <dbReference type="Pfam" id="PF02770"/>
    </source>
</evidence>
<dbReference type="InterPro" id="IPR036250">
    <property type="entry name" value="AcylCo_DH-like_C"/>
</dbReference>
<comment type="caution">
    <text evidence="9">The sequence shown here is derived from an EMBL/GenBank/DDBJ whole genome shotgun (WGS) entry which is preliminary data.</text>
</comment>
<dbReference type="PANTHER" id="PTHR43831:SF1">
    <property type="entry name" value="ISOBUTYRYL-COA DEHYDROGENASE, MITOCHONDRIAL"/>
    <property type="match status" value="1"/>
</dbReference>
<organism evidence="9 10">
    <name type="scientific">Plantactinospora soyae</name>
    <dbReference type="NCBI Taxonomy" id="1544732"/>
    <lineage>
        <taxon>Bacteria</taxon>
        <taxon>Bacillati</taxon>
        <taxon>Actinomycetota</taxon>
        <taxon>Actinomycetes</taxon>
        <taxon>Micromonosporales</taxon>
        <taxon>Micromonosporaceae</taxon>
        <taxon>Plantactinospora</taxon>
    </lineage>
</organism>
<keyword evidence="3 5" id="KW-0285">Flavoprotein</keyword>
<feature type="domain" description="Acyl-CoA dehydrogenase/oxidase N-terminal" evidence="8">
    <location>
        <begin position="25"/>
        <end position="115"/>
    </location>
</feature>
<evidence type="ECO:0000259" key="6">
    <source>
        <dbReference type="Pfam" id="PF00441"/>
    </source>
</evidence>
<dbReference type="SUPFAM" id="SSF47203">
    <property type="entry name" value="Acyl-CoA dehydrogenase C-terminal domain-like"/>
    <property type="match status" value="1"/>
</dbReference>
<dbReference type="CDD" id="cd00567">
    <property type="entry name" value="ACAD"/>
    <property type="match status" value="1"/>
</dbReference>
<evidence type="ECO:0000313" key="10">
    <source>
        <dbReference type="Proteomes" id="UP000649753"/>
    </source>
</evidence>
<evidence type="ECO:0000256" key="1">
    <source>
        <dbReference type="ARBA" id="ARBA00001974"/>
    </source>
</evidence>
<dbReference type="PIRSF" id="PIRSF016578">
    <property type="entry name" value="HsaA"/>
    <property type="match status" value="1"/>
</dbReference>
<evidence type="ECO:0000256" key="5">
    <source>
        <dbReference type="RuleBase" id="RU362125"/>
    </source>
</evidence>
<dbReference type="Pfam" id="PF00441">
    <property type="entry name" value="Acyl-CoA_dh_1"/>
    <property type="match status" value="1"/>
</dbReference>
<evidence type="ECO:0000256" key="4">
    <source>
        <dbReference type="ARBA" id="ARBA00022827"/>
    </source>
</evidence>
<dbReference type="AlphaFoldDB" id="A0A927R917"/>
<dbReference type="Gene3D" id="1.20.140.10">
    <property type="entry name" value="Butyryl-CoA Dehydrogenase, subunit A, domain 3"/>
    <property type="match status" value="1"/>
</dbReference>
<feature type="domain" description="Acyl-CoA oxidase/dehydrogenase middle" evidence="7">
    <location>
        <begin position="131"/>
        <end position="223"/>
    </location>
</feature>
<accession>A0A927R917</accession>
<dbReference type="PANTHER" id="PTHR43831">
    <property type="entry name" value="ISOBUTYRYL-COA DEHYDROGENASE"/>
    <property type="match status" value="1"/>
</dbReference>
<dbReference type="RefSeq" id="WP_225945661.1">
    <property type="nucleotide sequence ID" value="NZ_JADBEB010000001.1"/>
</dbReference>
<keyword evidence="10" id="KW-1185">Reference proteome</keyword>
<reference evidence="9" key="1">
    <citation type="submission" date="2020-10" db="EMBL/GenBank/DDBJ databases">
        <title>Sequencing the genomes of 1000 actinobacteria strains.</title>
        <authorList>
            <person name="Klenk H.-P."/>
        </authorList>
    </citation>
    <scope>NUCLEOTIDE SEQUENCE</scope>
    <source>
        <strain evidence="9">DSM 46832</strain>
    </source>
</reference>
<dbReference type="InterPro" id="IPR037069">
    <property type="entry name" value="AcylCoA_DH/ox_N_sf"/>
</dbReference>
<evidence type="ECO:0000256" key="2">
    <source>
        <dbReference type="ARBA" id="ARBA00009347"/>
    </source>
</evidence>
<sequence>MSARQPGGNMAVLELAEPGEGALKYQDSLDRIVKEIVVPGAESVDRSGSFPREAVAALAETGLLALTVPTEYGGGGEGLRAATDVVRQLSAACGSTAMVTMMHYSAVAALAATGRADELREVAAGRHLSTLAFSETGSRSHFWAPVSTATDDGDEVRLDARKSWVTSAGHADSYVWSSRPLAAAGPMSLWLVRTGTEGLSVGPEFDGLGLRGNDSRPVTGSDVRVSRTALLGADGTGLDLALTAVLPWFLLLNAAASVGLMQAVTREATGHLTRTRLGHLDRSLAQQPESRAVLARMRIETDRTRALLDSTLTALEQGDDEAQLLVLEVKAAADGSAAEVADLAMTVCGGAAFRKELGIERRFRDSRAARVMAPTTPALLDFVGRALTGLPLLDGPAQ</sequence>
<evidence type="ECO:0000256" key="3">
    <source>
        <dbReference type="ARBA" id="ARBA00022630"/>
    </source>
</evidence>
<feature type="domain" description="Acyl-CoA dehydrogenase/oxidase C-terminal" evidence="6">
    <location>
        <begin position="235"/>
        <end position="387"/>
    </location>
</feature>
<dbReference type="InterPro" id="IPR013786">
    <property type="entry name" value="AcylCoA_DH/ox_N"/>
</dbReference>
<dbReference type="InterPro" id="IPR046373">
    <property type="entry name" value="Acyl-CoA_Oxase/DH_mid-dom_sf"/>
</dbReference>
<dbReference type="InterPro" id="IPR006091">
    <property type="entry name" value="Acyl-CoA_Oxase/DH_mid-dom"/>
</dbReference>
<dbReference type="EMBL" id="JADBEB010000001">
    <property type="protein sequence ID" value="MBE1489346.1"/>
    <property type="molecule type" value="Genomic_DNA"/>
</dbReference>